<dbReference type="OrthoDB" id="7278101at2"/>
<evidence type="ECO:0000313" key="4">
    <source>
        <dbReference type="EMBL" id="RTR22484.1"/>
    </source>
</evidence>
<evidence type="ECO:0000256" key="3">
    <source>
        <dbReference type="SAM" id="MobiDB-lite"/>
    </source>
</evidence>
<dbReference type="InterPro" id="IPR019734">
    <property type="entry name" value="TPR_rpt"/>
</dbReference>
<dbReference type="GO" id="GO:0030968">
    <property type="term" value="P:endoplasmic reticulum unfolded protein response"/>
    <property type="evidence" value="ECO:0007669"/>
    <property type="project" value="TreeGrafter"/>
</dbReference>
<keyword evidence="5" id="KW-1185">Reference proteome</keyword>
<dbReference type="InterPro" id="IPR011990">
    <property type="entry name" value="TPR-like_helical_dom_sf"/>
</dbReference>
<keyword evidence="2" id="KW-0802">TPR repeat</keyword>
<dbReference type="EMBL" id="RXMA01000004">
    <property type="protein sequence ID" value="RTR22484.1"/>
    <property type="molecule type" value="Genomic_DNA"/>
</dbReference>
<dbReference type="PANTHER" id="PTHR44227:SF3">
    <property type="entry name" value="PROTEIN O-MANNOSYL-TRANSFERASE TMTC4"/>
    <property type="match status" value="1"/>
</dbReference>
<dbReference type="Pfam" id="PF13432">
    <property type="entry name" value="TPR_16"/>
    <property type="match status" value="1"/>
</dbReference>
<dbReference type="RefSeq" id="WP_126613314.1">
    <property type="nucleotide sequence ID" value="NZ_JBHUCY010000053.1"/>
</dbReference>
<name>A0A431VKT4_9PROT</name>
<dbReference type="Pfam" id="PF14559">
    <property type="entry name" value="TPR_19"/>
    <property type="match status" value="1"/>
</dbReference>
<dbReference type="GO" id="GO:0000030">
    <property type="term" value="F:mannosyltransferase activity"/>
    <property type="evidence" value="ECO:0007669"/>
    <property type="project" value="TreeGrafter"/>
</dbReference>
<organism evidence="4 5">
    <name type="scientific">Azospirillum griseum</name>
    <dbReference type="NCBI Taxonomy" id="2496639"/>
    <lineage>
        <taxon>Bacteria</taxon>
        <taxon>Pseudomonadati</taxon>
        <taxon>Pseudomonadota</taxon>
        <taxon>Alphaproteobacteria</taxon>
        <taxon>Rhodospirillales</taxon>
        <taxon>Azospirillaceae</taxon>
        <taxon>Azospirillum</taxon>
    </lineage>
</organism>
<dbReference type="PANTHER" id="PTHR44227">
    <property type="match status" value="1"/>
</dbReference>
<comment type="caution">
    <text evidence="4">The sequence shown here is derived from an EMBL/GenBank/DDBJ whole genome shotgun (WGS) entry which is preliminary data.</text>
</comment>
<gene>
    <name evidence="4" type="ORF">EJ903_06565</name>
</gene>
<proteinExistence type="predicted"/>
<dbReference type="Proteomes" id="UP000277007">
    <property type="component" value="Unassembled WGS sequence"/>
</dbReference>
<feature type="region of interest" description="Disordered" evidence="3">
    <location>
        <begin position="490"/>
        <end position="511"/>
    </location>
</feature>
<dbReference type="SUPFAM" id="SSF48452">
    <property type="entry name" value="TPR-like"/>
    <property type="match status" value="1"/>
</dbReference>
<dbReference type="InterPro" id="IPR052346">
    <property type="entry name" value="O-mannosyl-transferase_TMTC"/>
</dbReference>
<dbReference type="Gene3D" id="1.25.40.10">
    <property type="entry name" value="Tetratricopeptide repeat domain"/>
    <property type="match status" value="2"/>
</dbReference>
<dbReference type="AlphaFoldDB" id="A0A431VKT4"/>
<accession>A0A431VKT4</accession>
<dbReference type="GO" id="GO:0035269">
    <property type="term" value="P:protein O-linked glycosylation via mannose"/>
    <property type="evidence" value="ECO:0007669"/>
    <property type="project" value="TreeGrafter"/>
</dbReference>
<keyword evidence="1" id="KW-0677">Repeat</keyword>
<evidence type="ECO:0000313" key="5">
    <source>
        <dbReference type="Proteomes" id="UP000277007"/>
    </source>
</evidence>
<evidence type="ECO:0000256" key="1">
    <source>
        <dbReference type="ARBA" id="ARBA00022737"/>
    </source>
</evidence>
<evidence type="ECO:0000256" key="2">
    <source>
        <dbReference type="ARBA" id="ARBA00022803"/>
    </source>
</evidence>
<protein>
    <submittedName>
        <fullName evidence="4">Tetratricopeptide repeat protein</fullName>
    </submittedName>
</protein>
<sequence>MATITEALTIALDLHLAGKLGEAQDLYSRILDVDPEQPDALHFLGVLAGQIGQPEVGQPLIARALGVRPDAADIHANHANLLRMLKRPQAAMTAYRHAIALRPDFAEAWVDFATVCRENGNADGAITALNRATRSNTGLAVAQERLLLQLHERGRLRLESGNALAALPDLFRASELAPFNADLAFLLGNALYATGLRRDSVSAYRLAIALVPDFHSAAFNLGIALGKIDLLERAASALRMAARIDPTHLDALDKLTITLCALNQEDEANVWAEALLDLKNRLALADAPKKIALPAQPQDPERRNRQVIAFSLWGTDELYTKGAVANAHLTRSLFPGWECRIYHDNSVPVPVLDELTAAGADLVTMPPDSGPTMGPYWRFFAANDPTVTLFLCRDCDSRLSAKEVLAVEAWIRSGYPFHIMRDHVLHTELIMAGMWGGRAGLLPDLSALAERFARSTADRWQDQRFLRRWVWPLIRNHALIHDRTHHRHGIAFPDGPNGPLPDRIGSRIAPP</sequence>
<dbReference type="SMART" id="SM00028">
    <property type="entry name" value="TPR"/>
    <property type="match status" value="6"/>
</dbReference>
<reference evidence="4 5" key="1">
    <citation type="submission" date="2018-12" db="EMBL/GenBank/DDBJ databases">
        <authorList>
            <person name="Yang Y."/>
        </authorList>
    </citation>
    <scope>NUCLEOTIDE SEQUENCE [LARGE SCALE GENOMIC DNA]</scope>
    <source>
        <strain evidence="4 5">L-25-5w-1</strain>
    </source>
</reference>